<dbReference type="Proteomes" id="UP000244174">
    <property type="component" value="Unassembled WGS sequence"/>
</dbReference>
<dbReference type="Pfam" id="PF00534">
    <property type="entry name" value="Glycos_transf_1"/>
    <property type="match status" value="1"/>
</dbReference>
<feature type="domain" description="Glycosyltransferase subfamily 4-like N-terminal" evidence="3">
    <location>
        <begin position="19"/>
        <end position="175"/>
    </location>
</feature>
<evidence type="ECO:0000259" key="3">
    <source>
        <dbReference type="Pfam" id="PF13439"/>
    </source>
</evidence>
<protein>
    <submittedName>
        <fullName evidence="4">Glycosyltransferase involved in cell wall biosynthesis</fullName>
    </submittedName>
</protein>
<keyword evidence="5" id="KW-1185">Reference proteome</keyword>
<feature type="domain" description="Glycosyl transferase family 1" evidence="2">
    <location>
        <begin position="189"/>
        <end position="314"/>
    </location>
</feature>
<dbReference type="Pfam" id="PF13439">
    <property type="entry name" value="Glyco_transf_4"/>
    <property type="match status" value="1"/>
</dbReference>
<dbReference type="EMBL" id="QBKQ01000001">
    <property type="protein sequence ID" value="PTX45339.1"/>
    <property type="molecule type" value="Genomic_DNA"/>
</dbReference>
<evidence type="ECO:0000256" key="1">
    <source>
        <dbReference type="ARBA" id="ARBA00022679"/>
    </source>
</evidence>
<sequence length="390" mass="45340">MRIVIFVHPDFSNSQSMPRYARMLADGMRKHQHDVEIWTAKKFFYRIPSPKILKKWLGYIDQFILFPIEVKMKMSKYPFQTLFVFADQALGPWMNLVANRPFVVHCHDFMAQRSALGEMAENPVKPFGRLYQKLIRKGYRRGKYFISVSKKTKDDLHRFLKTSPEISKVVYNGLNQNFHPGNVNEVREKLSEYLNFSLHDGYILHVGGNEFYKNRKGVIKIYNAWRDISNKTIPLIMIGPPPCEELVFLRDNSKYTNSIHFLINLSDEYLRLFYQGAFIFLFPSLDEGFGWPIAEALASGCPVVTTDKAPMTEVGGENCYYIPRMPSEDTLTESWAKYSAGILNDLAELKLEKRKLLIANGIENARRFDAKNALNKIESIYRKVYQINQL</sequence>
<organism evidence="4 5">
    <name type="scientific">Christiangramia gaetbulicola</name>
    <dbReference type="NCBI Taxonomy" id="703340"/>
    <lineage>
        <taxon>Bacteria</taxon>
        <taxon>Pseudomonadati</taxon>
        <taxon>Bacteroidota</taxon>
        <taxon>Flavobacteriia</taxon>
        <taxon>Flavobacteriales</taxon>
        <taxon>Flavobacteriaceae</taxon>
        <taxon>Christiangramia</taxon>
    </lineage>
</organism>
<dbReference type="CDD" id="cd03809">
    <property type="entry name" value="GT4_MtfB-like"/>
    <property type="match status" value="1"/>
</dbReference>
<dbReference type="AlphaFoldDB" id="A0A2T6ANE8"/>
<dbReference type="InterPro" id="IPR001296">
    <property type="entry name" value="Glyco_trans_1"/>
</dbReference>
<dbReference type="PANTHER" id="PTHR46401">
    <property type="entry name" value="GLYCOSYLTRANSFERASE WBBK-RELATED"/>
    <property type="match status" value="1"/>
</dbReference>
<dbReference type="InterPro" id="IPR028098">
    <property type="entry name" value="Glyco_trans_4-like_N"/>
</dbReference>
<dbReference type="SUPFAM" id="SSF53756">
    <property type="entry name" value="UDP-Glycosyltransferase/glycogen phosphorylase"/>
    <property type="match status" value="1"/>
</dbReference>
<evidence type="ECO:0000313" key="5">
    <source>
        <dbReference type="Proteomes" id="UP000244174"/>
    </source>
</evidence>
<dbReference type="RefSeq" id="WP_108171216.1">
    <property type="nucleotide sequence ID" value="NZ_QBKQ01000001.1"/>
</dbReference>
<evidence type="ECO:0000259" key="2">
    <source>
        <dbReference type="Pfam" id="PF00534"/>
    </source>
</evidence>
<evidence type="ECO:0000313" key="4">
    <source>
        <dbReference type="EMBL" id="PTX45339.1"/>
    </source>
</evidence>
<dbReference type="Gene3D" id="3.40.50.2000">
    <property type="entry name" value="Glycogen Phosphorylase B"/>
    <property type="match status" value="2"/>
</dbReference>
<dbReference type="GO" id="GO:0009103">
    <property type="term" value="P:lipopolysaccharide biosynthetic process"/>
    <property type="evidence" value="ECO:0007669"/>
    <property type="project" value="TreeGrafter"/>
</dbReference>
<dbReference type="OrthoDB" id="798298at2"/>
<dbReference type="GO" id="GO:0016757">
    <property type="term" value="F:glycosyltransferase activity"/>
    <property type="evidence" value="ECO:0007669"/>
    <property type="project" value="InterPro"/>
</dbReference>
<dbReference type="PANTHER" id="PTHR46401:SF2">
    <property type="entry name" value="GLYCOSYLTRANSFERASE WBBK-RELATED"/>
    <property type="match status" value="1"/>
</dbReference>
<name>A0A2T6ANE8_9FLAO</name>
<reference evidence="4 5" key="1">
    <citation type="submission" date="2018-04" db="EMBL/GenBank/DDBJ databases">
        <title>Genomic Encyclopedia of Archaeal and Bacterial Type Strains, Phase II (KMG-II): from individual species to whole genera.</title>
        <authorList>
            <person name="Goeker M."/>
        </authorList>
    </citation>
    <scope>NUCLEOTIDE SEQUENCE [LARGE SCALE GENOMIC DNA]</scope>
    <source>
        <strain evidence="4 5">DSM 23082</strain>
    </source>
</reference>
<accession>A0A2T6ANE8</accession>
<comment type="caution">
    <text evidence="4">The sequence shown here is derived from an EMBL/GenBank/DDBJ whole genome shotgun (WGS) entry which is preliminary data.</text>
</comment>
<proteinExistence type="predicted"/>
<gene>
    <name evidence="4" type="ORF">C8P64_1334</name>
</gene>
<keyword evidence="1 4" id="KW-0808">Transferase</keyword>